<organism evidence="7 8">
    <name type="scientific">Afifella marina DSM 2698</name>
    <dbReference type="NCBI Taxonomy" id="1120955"/>
    <lineage>
        <taxon>Bacteria</taxon>
        <taxon>Pseudomonadati</taxon>
        <taxon>Pseudomonadota</taxon>
        <taxon>Alphaproteobacteria</taxon>
        <taxon>Hyphomicrobiales</taxon>
        <taxon>Afifellaceae</taxon>
        <taxon>Afifella</taxon>
    </lineage>
</organism>
<dbReference type="InterPro" id="IPR003333">
    <property type="entry name" value="CMAS"/>
</dbReference>
<dbReference type="PANTHER" id="PTHR43667">
    <property type="entry name" value="CYCLOPROPANE-FATTY-ACYL-PHOSPHOLIPID SYNTHASE"/>
    <property type="match status" value="1"/>
</dbReference>
<dbReference type="AlphaFoldDB" id="A0A1G5N0T0"/>
<evidence type="ECO:0000256" key="1">
    <source>
        <dbReference type="ARBA" id="ARBA00010815"/>
    </source>
</evidence>
<keyword evidence="3" id="KW-0808">Transferase</keyword>
<evidence type="ECO:0000256" key="4">
    <source>
        <dbReference type="ARBA" id="ARBA00022691"/>
    </source>
</evidence>
<evidence type="ECO:0000313" key="7">
    <source>
        <dbReference type="EMBL" id="SCZ30300.1"/>
    </source>
</evidence>
<reference evidence="7 8" key="1">
    <citation type="submission" date="2016-10" db="EMBL/GenBank/DDBJ databases">
        <authorList>
            <person name="de Groot N.N."/>
        </authorList>
    </citation>
    <scope>NUCLEOTIDE SEQUENCE [LARGE SCALE GENOMIC DNA]</scope>
    <source>
        <strain evidence="7 8">DSM 2698</strain>
    </source>
</reference>
<name>A0A1G5N0T0_AFIMA</name>
<evidence type="ECO:0000256" key="6">
    <source>
        <dbReference type="PIRSR" id="PIRSR003085-1"/>
    </source>
</evidence>
<gene>
    <name evidence="7" type="ORF">SAMN03080610_01242</name>
</gene>
<feature type="active site" evidence="6">
    <location>
        <position position="386"/>
    </location>
</feature>
<dbReference type="SUPFAM" id="SSF53335">
    <property type="entry name" value="S-adenosyl-L-methionine-dependent methyltransferases"/>
    <property type="match status" value="1"/>
</dbReference>
<keyword evidence="5" id="KW-0443">Lipid metabolism</keyword>
<dbReference type="CDD" id="cd02440">
    <property type="entry name" value="AdoMet_MTases"/>
    <property type="match status" value="1"/>
</dbReference>
<dbReference type="Pfam" id="PF02353">
    <property type="entry name" value="CMAS"/>
    <property type="match status" value="1"/>
</dbReference>
<evidence type="ECO:0000256" key="3">
    <source>
        <dbReference type="ARBA" id="ARBA00022679"/>
    </source>
</evidence>
<dbReference type="Gene3D" id="3.40.50.150">
    <property type="entry name" value="Vaccinia Virus protein VP39"/>
    <property type="match status" value="1"/>
</dbReference>
<dbReference type="STRING" id="1120955.SAMN03080610_01242"/>
<dbReference type="GO" id="GO:0008610">
    <property type="term" value="P:lipid biosynthetic process"/>
    <property type="evidence" value="ECO:0007669"/>
    <property type="project" value="InterPro"/>
</dbReference>
<dbReference type="GO" id="GO:0008168">
    <property type="term" value="F:methyltransferase activity"/>
    <property type="evidence" value="ECO:0007669"/>
    <property type="project" value="UniProtKB-KW"/>
</dbReference>
<evidence type="ECO:0000313" key="8">
    <source>
        <dbReference type="Proteomes" id="UP000199347"/>
    </source>
</evidence>
<dbReference type="InterPro" id="IPR029063">
    <property type="entry name" value="SAM-dependent_MTases_sf"/>
</dbReference>
<proteinExistence type="inferred from homology"/>
<dbReference type="Proteomes" id="UP000199347">
    <property type="component" value="Unassembled WGS sequence"/>
</dbReference>
<dbReference type="GO" id="GO:0032259">
    <property type="term" value="P:methylation"/>
    <property type="evidence" value="ECO:0007669"/>
    <property type="project" value="UniProtKB-KW"/>
</dbReference>
<dbReference type="InterPro" id="IPR050723">
    <property type="entry name" value="CFA/CMAS"/>
</dbReference>
<dbReference type="RefSeq" id="WP_092810643.1">
    <property type="nucleotide sequence ID" value="NZ_FMVW01000002.1"/>
</dbReference>
<comment type="similarity">
    <text evidence="1">Belongs to the CFA/CMAS family.</text>
</comment>
<keyword evidence="2" id="KW-0489">Methyltransferase</keyword>
<evidence type="ECO:0000256" key="2">
    <source>
        <dbReference type="ARBA" id="ARBA00022603"/>
    </source>
</evidence>
<protein>
    <submittedName>
        <fullName evidence="7">Cyclopropane-fatty-acyl-phospholipid synthase</fullName>
    </submittedName>
</protein>
<keyword evidence="4" id="KW-0949">S-adenosyl-L-methionine</keyword>
<evidence type="ECO:0000256" key="5">
    <source>
        <dbReference type="ARBA" id="ARBA00023098"/>
    </source>
</evidence>
<dbReference type="EMBL" id="FMVW01000002">
    <property type="protein sequence ID" value="SCZ30300.1"/>
    <property type="molecule type" value="Genomic_DNA"/>
</dbReference>
<accession>A0A1G5N0T0</accession>
<dbReference type="PIRSF" id="PIRSF003085">
    <property type="entry name" value="CMAS"/>
    <property type="match status" value="1"/>
</dbReference>
<dbReference type="PANTHER" id="PTHR43667:SF2">
    <property type="entry name" value="FATTY ACID C-METHYL TRANSFERASE"/>
    <property type="match status" value="1"/>
</dbReference>
<dbReference type="OrthoDB" id="9782855at2"/>
<keyword evidence="8" id="KW-1185">Reference proteome</keyword>
<sequence length="405" mass="45832">MSHAERRSSSWPALPAALWSRLARQIVDRIAVGELTLHFPDGSQVHAAGAAAGPHAVMHIHRGRFFLRLLNSGAIGLAEGYIAEDWSSPDLEAVLELALLNEPAIGDAVALNRLQGAWERLRHLGRANTKRGSRRNIAAHYDLGNHFYRQWLDETMTYSAALFARSDMDLAEAQRAKYRRIIDILKLKPGERVLEIGCGWGGFAEIAAKEAGCHVTGLTLSREQAAFARERLSGAGLGEKTEIRLEDYRDTAGSYDKIVSIEMFEAVGEANWATFFNVVHRRLKENGRALVQVITMDETRFQHYRKNVDFIQRYVFPGGMLPPRSAFESHAREAGFEIGDAFFFGRDYAETLRRWEKAFLAHWPAVSELGFDERFRRLWRYYLTYCAVGFKRGRVDVGQFLLARG</sequence>